<organism evidence="3 4">
    <name type="scientific">Pontixanthobacter gangjinensis</name>
    <dbReference type="NCBI Taxonomy" id="1028742"/>
    <lineage>
        <taxon>Bacteria</taxon>
        <taxon>Pseudomonadati</taxon>
        <taxon>Pseudomonadota</taxon>
        <taxon>Alphaproteobacteria</taxon>
        <taxon>Sphingomonadales</taxon>
        <taxon>Erythrobacteraceae</taxon>
        <taxon>Pontixanthobacter</taxon>
    </lineage>
</organism>
<dbReference type="InterPro" id="IPR036866">
    <property type="entry name" value="RibonucZ/Hydroxyglut_hydro"/>
</dbReference>
<sequence>MFKKFAIGLVAIGAIGAALALLFQQQVGSAIFERAVEQRSGRDSMASLADGLHIGMCGTGSPFPNPDRAGPCNIVIAGNQMFVVDIGEGGARNLNLMGIPLGKLDGVLLTHFHSDHIDGMGPLMLFHWTQGTATAPLPVYGPQGVGTVVDGFNQAYLLDHGYRIAHHGEAIVPPTGGGAAAMPFTIGANSVVLLEKDGLKITAFPVNHTPVSPAVGFRFDYKGRSIVISGDTAKSASLERAASGADLLVHEALAPNLVNNMTISLDKAGQTNTATITRDILDYHASPEEAAESAQVAGVKQLVLSHLVPPIPSAYFYPAFLGDAAKKFDGPITVGEDGMFFSLPAGGKEIQKRTLF</sequence>
<dbReference type="InterPro" id="IPR044094">
    <property type="entry name" value="AtsA-like_MBL-fold"/>
</dbReference>
<dbReference type="Pfam" id="PF12706">
    <property type="entry name" value="Lactamase_B_2"/>
    <property type="match status" value="1"/>
</dbReference>
<protein>
    <submittedName>
        <fullName evidence="3">MBL fold metallo-hydrolase</fullName>
    </submittedName>
</protein>
<keyword evidence="4" id="KW-1185">Reference proteome</keyword>
<evidence type="ECO:0000256" key="1">
    <source>
        <dbReference type="ARBA" id="ARBA00022801"/>
    </source>
</evidence>
<dbReference type="SUPFAM" id="SSF56281">
    <property type="entry name" value="Metallo-hydrolase/oxidoreductase"/>
    <property type="match status" value="1"/>
</dbReference>
<gene>
    <name evidence="3" type="ORF">GRI36_10685</name>
</gene>
<dbReference type="Proteomes" id="UP000468943">
    <property type="component" value="Unassembled WGS sequence"/>
</dbReference>
<keyword evidence="1 3" id="KW-0378">Hydrolase</keyword>
<reference evidence="3 4" key="1">
    <citation type="submission" date="2019-12" db="EMBL/GenBank/DDBJ databases">
        <title>Genomic-based taxomic classification of the family Erythrobacteraceae.</title>
        <authorList>
            <person name="Xu L."/>
        </authorList>
    </citation>
    <scope>NUCLEOTIDE SEQUENCE [LARGE SCALE GENOMIC DNA]</scope>
    <source>
        <strain evidence="3 4">JCM 17802</strain>
    </source>
</reference>
<name>A0A6I4SR47_9SPHN</name>
<dbReference type="PANTHER" id="PTHR46018:SF2">
    <property type="entry name" value="ZINC PHOSPHODIESTERASE ELAC PROTEIN 1"/>
    <property type="match status" value="1"/>
</dbReference>
<accession>A0A6I4SR47</accession>
<feature type="domain" description="Metallo-beta-lactamase" evidence="2">
    <location>
        <begin position="69"/>
        <end position="284"/>
    </location>
</feature>
<dbReference type="CDD" id="cd07719">
    <property type="entry name" value="arylsulfatase_AtsA-like_MBL-fold"/>
    <property type="match status" value="1"/>
</dbReference>
<evidence type="ECO:0000259" key="2">
    <source>
        <dbReference type="SMART" id="SM00849"/>
    </source>
</evidence>
<dbReference type="PANTHER" id="PTHR46018">
    <property type="entry name" value="ZINC PHOSPHODIESTERASE ELAC PROTEIN 1"/>
    <property type="match status" value="1"/>
</dbReference>
<evidence type="ECO:0000313" key="3">
    <source>
        <dbReference type="EMBL" id="MXO57347.1"/>
    </source>
</evidence>
<dbReference type="AlphaFoldDB" id="A0A6I4SR47"/>
<evidence type="ECO:0000313" key="4">
    <source>
        <dbReference type="Proteomes" id="UP000468943"/>
    </source>
</evidence>
<dbReference type="GO" id="GO:0042781">
    <property type="term" value="F:3'-tRNA processing endoribonuclease activity"/>
    <property type="evidence" value="ECO:0007669"/>
    <property type="project" value="TreeGrafter"/>
</dbReference>
<dbReference type="EMBL" id="WTYS01000001">
    <property type="protein sequence ID" value="MXO57347.1"/>
    <property type="molecule type" value="Genomic_DNA"/>
</dbReference>
<dbReference type="InterPro" id="IPR001279">
    <property type="entry name" value="Metallo-B-lactamas"/>
</dbReference>
<dbReference type="OrthoDB" id="9803916at2"/>
<dbReference type="SMART" id="SM00849">
    <property type="entry name" value="Lactamase_B"/>
    <property type="match status" value="1"/>
</dbReference>
<dbReference type="RefSeq" id="WP_160598445.1">
    <property type="nucleotide sequence ID" value="NZ_WTYS01000001.1"/>
</dbReference>
<comment type="caution">
    <text evidence="3">The sequence shown here is derived from an EMBL/GenBank/DDBJ whole genome shotgun (WGS) entry which is preliminary data.</text>
</comment>
<dbReference type="Gene3D" id="3.60.15.10">
    <property type="entry name" value="Ribonuclease Z/Hydroxyacylglutathione hydrolase-like"/>
    <property type="match status" value="1"/>
</dbReference>
<proteinExistence type="predicted"/>